<accession>A0A843UI70</accession>
<dbReference type="Gene3D" id="3.30.420.10">
    <property type="entry name" value="Ribonuclease H-like superfamily/Ribonuclease H"/>
    <property type="match status" value="1"/>
</dbReference>
<feature type="domain" description="RNase H type-1" evidence="1">
    <location>
        <begin position="393"/>
        <end position="480"/>
    </location>
</feature>
<dbReference type="PANTHER" id="PTHR47723">
    <property type="entry name" value="OS05G0353850 PROTEIN"/>
    <property type="match status" value="1"/>
</dbReference>
<name>A0A843UI70_COLES</name>
<evidence type="ECO:0000313" key="3">
    <source>
        <dbReference type="EMBL" id="MQL80803.1"/>
    </source>
</evidence>
<comment type="caution">
    <text evidence="3">The sequence shown here is derived from an EMBL/GenBank/DDBJ whole genome shotgun (WGS) entry which is preliminary data.</text>
</comment>
<dbReference type="AlphaFoldDB" id="A0A843UI70"/>
<dbReference type="InterPro" id="IPR044730">
    <property type="entry name" value="RNase_H-like_dom_plant"/>
</dbReference>
<organism evidence="3 4">
    <name type="scientific">Colocasia esculenta</name>
    <name type="common">Wild taro</name>
    <name type="synonym">Arum esculentum</name>
    <dbReference type="NCBI Taxonomy" id="4460"/>
    <lineage>
        <taxon>Eukaryota</taxon>
        <taxon>Viridiplantae</taxon>
        <taxon>Streptophyta</taxon>
        <taxon>Embryophyta</taxon>
        <taxon>Tracheophyta</taxon>
        <taxon>Spermatophyta</taxon>
        <taxon>Magnoliopsida</taxon>
        <taxon>Liliopsida</taxon>
        <taxon>Araceae</taxon>
        <taxon>Aroideae</taxon>
        <taxon>Colocasieae</taxon>
        <taxon>Colocasia</taxon>
    </lineage>
</organism>
<dbReference type="GO" id="GO:0003676">
    <property type="term" value="F:nucleic acid binding"/>
    <property type="evidence" value="ECO:0007669"/>
    <property type="project" value="InterPro"/>
</dbReference>
<protein>
    <recommendedName>
        <fullName evidence="5">RNase H type-1 domain-containing protein</fullName>
    </recommendedName>
</protein>
<dbReference type="GO" id="GO:0004523">
    <property type="term" value="F:RNA-DNA hybrid ribonuclease activity"/>
    <property type="evidence" value="ECO:0007669"/>
    <property type="project" value="InterPro"/>
</dbReference>
<feature type="domain" description="Reverse transcriptase zinc-binding" evidence="2">
    <location>
        <begin position="183"/>
        <end position="266"/>
    </location>
</feature>
<reference evidence="3" key="1">
    <citation type="submission" date="2017-07" db="EMBL/GenBank/DDBJ databases">
        <title>Taro Niue Genome Assembly and Annotation.</title>
        <authorList>
            <person name="Atibalentja N."/>
            <person name="Keating K."/>
            <person name="Fields C.J."/>
        </authorList>
    </citation>
    <scope>NUCLEOTIDE SEQUENCE</scope>
    <source>
        <strain evidence="3">Niue_2</strain>
        <tissue evidence="3">Leaf</tissue>
    </source>
</reference>
<evidence type="ECO:0008006" key="5">
    <source>
        <dbReference type="Google" id="ProtNLM"/>
    </source>
</evidence>
<keyword evidence="4" id="KW-1185">Reference proteome</keyword>
<evidence type="ECO:0000313" key="4">
    <source>
        <dbReference type="Proteomes" id="UP000652761"/>
    </source>
</evidence>
<dbReference type="Pfam" id="PF13966">
    <property type="entry name" value="zf-RVT"/>
    <property type="match status" value="1"/>
</dbReference>
<dbReference type="SUPFAM" id="SSF53098">
    <property type="entry name" value="Ribonuclease H-like"/>
    <property type="match status" value="1"/>
</dbReference>
<dbReference type="EMBL" id="NMUH01000526">
    <property type="protein sequence ID" value="MQL80803.1"/>
    <property type="molecule type" value="Genomic_DNA"/>
</dbReference>
<dbReference type="InterPro" id="IPR026960">
    <property type="entry name" value="RVT-Znf"/>
</dbReference>
<dbReference type="Proteomes" id="UP000652761">
    <property type="component" value="Unassembled WGS sequence"/>
</dbReference>
<dbReference type="InterPro" id="IPR053151">
    <property type="entry name" value="RNase_H-like"/>
</dbReference>
<gene>
    <name evidence="3" type="ORF">Taro_013254</name>
</gene>
<dbReference type="InterPro" id="IPR036397">
    <property type="entry name" value="RNaseH_sf"/>
</dbReference>
<dbReference type="Pfam" id="PF13456">
    <property type="entry name" value="RVT_3"/>
    <property type="match status" value="1"/>
</dbReference>
<dbReference type="InterPro" id="IPR002156">
    <property type="entry name" value="RNaseH_domain"/>
</dbReference>
<dbReference type="CDD" id="cd06222">
    <property type="entry name" value="RNase_H_like"/>
    <property type="match status" value="1"/>
</dbReference>
<evidence type="ECO:0000259" key="1">
    <source>
        <dbReference type="Pfam" id="PF13456"/>
    </source>
</evidence>
<proteinExistence type="predicted"/>
<dbReference type="InterPro" id="IPR012337">
    <property type="entry name" value="RNaseH-like_sf"/>
</dbReference>
<dbReference type="OrthoDB" id="696485at2759"/>
<sequence>MKIPFNLRCSTPLASELPEILLLLLPFRWSVASGDGARCGKTPFAAKKLLLEMTKCVDTQADCIDTTGHWLQNRFREGQKLWQQAAQLIYTNHKVIPSKENSETSFWMDTWTGTVPLKTYLTEEAWKNLNDKSCSVQQAFSDPNNHHLKTAVRFCPRHILAQHLYTDQTKDTWIWCPTISGMFSTKSVRLLLQPAATQNWNNIWQSYIPLKWSVLIWRLILNCVPVDETVNGKGVPLCSKCSCYSLPREESALHLFFRSGIANKVWADLFHILQFNNMAATTTTDGVLLFLTNHAPVSTVGRLTHCTFMPAIWEIWCSRNRARFQEQIMLAKYIVNRTMLLIRAVGTSFKLQNLSPQWINALRQIGGVQEHLKIATPTMVKWMQPPTGKLKLNVDGAFKITTCVAGGGGILRDHKRICVLTFAKNYQGVIFALDAEARALRDGLMICCSNGFLDIMVETNSLNLVQIVTGHTSRPWELTCIIQEVAEIVGLSVYRFCHGSVDTPIDGVDTGSESLKVFHEDRVKCVDTVPGSVDTSPRFQKTQLPDWDSVSTLPVAVSTLDPIPRRLVLQNWDSVSTHSMVVSTHSD</sequence>
<dbReference type="PANTHER" id="PTHR47723:SF19">
    <property type="entry name" value="POLYNUCLEOTIDYL TRANSFERASE, RIBONUCLEASE H-LIKE SUPERFAMILY PROTEIN"/>
    <property type="match status" value="1"/>
</dbReference>
<evidence type="ECO:0000259" key="2">
    <source>
        <dbReference type="Pfam" id="PF13966"/>
    </source>
</evidence>